<sequence length="101" mass="10567">MIVVRRAGKKSEVVKGTSGGGVNTGNGDPCLPCGPLGFDDTVASVAEHLTVVQSWITTAYASVRDGGLDHRDHMASTPTADFYFILLFSGREVILAVVVGC</sequence>
<feature type="region of interest" description="Disordered" evidence="1">
    <location>
        <begin position="1"/>
        <end position="20"/>
    </location>
</feature>
<gene>
    <name evidence="2" type="ORF">TIFTF001_010872</name>
</gene>
<evidence type="ECO:0000313" key="3">
    <source>
        <dbReference type="Proteomes" id="UP001187192"/>
    </source>
</evidence>
<name>A0AA87ZYV1_FICCA</name>
<comment type="caution">
    <text evidence="2">The sequence shown here is derived from an EMBL/GenBank/DDBJ whole genome shotgun (WGS) entry which is preliminary data.</text>
</comment>
<dbReference type="Proteomes" id="UP001187192">
    <property type="component" value="Unassembled WGS sequence"/>
</dbReference>
<reference evidence="2" key="1">
    <citation type="submission" date="2023-07" db="EMBL/GenBank/DDBJ databases">
        <title>draft genome sequence of fig (Ficus carica).</title>
        <authorList>
            <person name="Takahashi T."/>
            <person name="Nishimura K."/>
        </authorList>
    </citation>
    <scope>NUCLEOTIDE SEQUENCE</scope>
</reference>
<proteinExistence type="predicted"/>
<evidence type="ECO:0000313" key="2">
    <source>
        <dbReference type="EMBL" id="GMN41632.1"/>
    </source>
</evidence>
<dbReference type="AlphaFoldDB" id="A0AA87ZYV1"/>
<evidence type="ECO:0000256" key="1">
    <source>
        <dbReference type="SAM" id="MobiDB-lite"/>
    </source>
</evidence>
<keyword evidence="3" id="KW-1185">Reference proteome</keyword>
<dbReference type="EMBL" id="BTGU01000013">
    <property type="protein sequence ID" value="GMN41632.1"/>
    <property type="molecule type" value="Genomic_DNA"/>
</dbReference>
<organism evidence="2 3">
    <name type="scientific">Ficus carica</name>
    <name type="common">Common fig</name>
    <dbReference type="NCBI Taxonomy" id="3494"/>
    <lineage>
        <taxon>Eukaryota</taxon>
        <taxon>Viridiplantae</taxon>
        <taxon>Streptophyta</taxon>
        <taxon>Embryophyta</taxon>
        <taxon>Tracheophyta</taxon>
        <taxon>Spermatophyta</taxon>
        <taxon>Magnoliopsida</taxon>
        <taxon>eudicotyledons</taxon>
        <taxon>Gunneridae</taxon>
        <taxon>Pentapetalae</taxon>
        <taxon>rosids</taxon>
        <taxon>fabids</taxon>
        <taxon>Rosales</taxon>
        <taxon>Moraceae</taxon>
        <taxon>Ficeae</taxon>
        <taxon>Ficus</taxon>
    </lineage>
</organism>
<protein>
    <submittedName>
        <fullName evidence="2">Uncharacterized protein</fullName>
    </submittedName>
</protein>
<accession>A0AA87ZYV1</accession>